<dbReference type="OrthoDB" id="1643408at2"/>
<keyword evidence="3" id="KW-0288">FMN</keyword>
<dbReference type="GO" id="GO:0008752">
    <property type="term" value="F:FMN reductase [NAD(P)H] activity"/>
    <property type="evidence" value="ECO:0007669"/>
    <property type="project" value="InterPro"/>
</dbReference>
<dbReference type="InterPro" id="IPR029039">
    <property type="entry name" value="Flavoprotein-like_sf"/>
</dbReference>
<dbReference type="Gene3D" id="3.40.50.360">
    <property type="match status" value="1"/>
</dbReference>
<dbReference type="AlphaFoldDB" id="A0A158K5U2"/>
<organism evidence="6 7">
    <name type="scientific">Caballeronia choica</name>
    <dbReference type="NCBI Taxonomy" id="326476"/>
    <lineage>
        <taxon>Bacteria</taxon>
        <taxon>Pseudomonadati</taxon>
        <taxon>Pseudomonadota</taxon>
        <taxon>Betaproteobacteria</taxon>
        <taxon>Burkholderiales</taxon>
        <taxon>Burkholderiaceae</taxon>
        <taxon>Caballeronia</taxon>
    </lineage>
</organism>
<comment type="similarity">
    <text evidence="1">Belongs to the SsuE family.</text>
</comment>
<dbReference type="PANTHER" id="PTHR43408:SF1">
    <property type="entry name" value="FMN REDUCTASE (NADPH)"/>
    <property type="match status" value="1"/>
</dbReference>
<feature type="domain" description="NADPH-dependent FMN reductase-like" evidence="5">
    <location>
        <begin position="4"/>
        <end position="142"/>
    </location>
</feature>
<evidence type="ECO:0000256" key="2">
    <source>
        <dbReference type="ARBA" id="ARBA00022630"/>
    </source>
</evidence>
<dbReference type="InterPro" id="IPR051814">
    <property type="entry name" value="NAD(P)H-dep_FMN_reductase"/>
</dbReference>
<evidence type="ECO:0000256" key="4">
    <source>
        <dbReference type="ARBA" id="ARBA00023002"/>
    </source>
</evidence>
<evidence type="ECO:0000313" key="7">
    <source>
        <dbReference type="Proteomes" id="UP000054770"/>
    </source>
</evidence>
<dbReference type="EMBL" id="FCON02000066">
    <property type="protein sequence ID" value="SAL76497.1"/>
    <property type="molecule type" value="Genomic_DNA"/>
</dbReference>
<keyword evidence="4" id="KW-0560">Oxidoreductase</keyword>
<gene>
    <name evidence="6" type="ORF">AWB68_04995</name>
</gene>
<name>A0A158K5U2_9BURK</name>
<dbReference type="InterPro" id="IPR005025">
    <property type="entry name" value="FMN_Rdtase-like_dom"/>
</dbReference>
<reference evidence="6" key="1">
    <citation type="submission" date="2016-01" db="EMBL/GenBank/DDBJ databases">
        <authorList>
            <person name="Peeters C."/>
        </authorList>
    </citation>
    <scope>NUCLEOTIDE SEQUENCE [LARGE SCALE GENOMIC DNA]</scope>
    <source>
        <strain evidence="6">LMG 22940</strain>
    </source>
</reference>
<comment type="caution">
    <text evidence="6">The sequence shown here is derived from an EMBL/GenBank/DDBJ whole genome shotgun (WGS) entry which is preliminary data.</text>
</comment>
<dbReference type="Proteomes" id="UP000054770">
    <property type="component" value="Unassembled WGS sequence"/>
</dbReference>
<dbReference type="RefSeq" id="WP_087647049.1">
    <property type="nucleotide sequence ID" value="NZ_FCON02000066.1"/>
</dbReference>
<evidence type="ECO:0000313" key="6">
    <source>
        <dbReference type="EMBL" id="SAL76497.1"/>
    </source>
</evidence>
<proteinExistence type="inferred from homology"/>
<keyword evidence="7" id="KW-1185">Reference proteome</keyword>
<dbReference type="SUPFAM" id="SSF52218">
    <property type="entry name" value="Flavoproteins"/>
    <property type="match status" value="1"/>
</dbReference>
<evidence type="ECO:0000259" key="5">
    <source>
        <dbReference type="Pfam" id="PF03358"/>
    </source>
</evidence>
<dbReference type="InterPro" id="IPR020048">
    <property type="entry name" value="NADPH-dep_FMN_reduc_SsuE"/>
</dbReference>
<dbReference type="Pfam" id="PF03358">
    <property type="entry name" value="FMN_red"/>
    <property type="match status" value="1"/>
</dbReference>
<evidence type="ECO:0000256" key="1">
    <source>
        <dbReference type="ARBA" id="ARBA00005990"/>
    </source>
</evidence>
<keyword evidence="2" id="KW-0285">Flavoprotein</keyword>
<evidence type="ECO:0000256" key="3">
    <source>
        <dbReference type="ARBA" id="ARBA00022643"/>
    </source>
</evidence>
<dbReference type="PANTHER" id="PTHR43408">
    <property type="entry name" value="FMN REDUCTASE (NADPH)"/>
    <property type="match status" value="1"/>
</dbReference>
<dbReference type="GO" id="GO:0046306">
    <property type="term" value="P:alkanesulfonate catabolic process"/>
    <property type="evidence" value="ECO:0007669"/>
    <property type="project" value="InterPro"/>
</dbReference>
<dbReference type="NCBIfam" id="TIGR03567">
    <property type="entry name" value="FMN_reduc_SsuE"/>
    <property type="match status" value="1"/>
</dbReference>
<accession>A0A158K5U2</accession>
<sequence length="217" mass="22514">MSYVVSISGSPAVQSRSTWLLSLAENALRARGLTVRRIDARALPPAALMHADFAHPAICEALELIEHAQAVVIATPLYKASYSGLVKTLLDLLPQAGLAGKIVLPIATGGSLAHLLALDYALKPVLSSLGARHHLPNVFASDADLPATEAGYTVLAETAQRVTASADALAHALHEQAQLRELRTKAAGVALAGAPRQSQIQGQSQSAAAAALVRCAT</sequence>
<protein>
    <submittedName>
        <fullName evidence="6">NADPH-dependent FMN reductase</fullName>
    </submittedName>
</protein>